<evidence type="ECO:0000313" key="5">
    <source>
        <dbReference type="Proteomes" id="UP001597304"/>
    </source>
</evidence>
<dbReference type="CDD" id="cd00063">
    <property type="entry name" value="FN3"/>
    <property type="match status" value="1"/>
</dbReference>
<dbReference type="Pfam" id="PF00041">
    <property type="entry name" value="fn3"/>
    <property type="match status" value="1"/>
</dbReference>
<keyword evidence="1" id="KW-0472">Membrane</keyword>
<accession>A0ABW4KS89</accession>
<feature type="signal peptide" evidence="2">
    <location>
        <begin position="1"/>
        <end position="32"/>
    </location>
</feature>
<protein>
    <submittedName>
        <fullName evidence="4">Delta-60 repeat domain-containing protein</fullName>
    </submittedName>
</protein>
<dbReference type="Gene3D" id="2.80.10.50">
    <property type="match status" value="3"/>
</dbReference>
<dbReference type="Gene3D" id="2.60.40.10">
    <property type="entry name" value="Immunoglobulins"/>
    <property type="match status" value="1"/>
</dbReference>
<comment type="caution">
    <text evidence="4">The sequence shown here is derived from an EMBL/GenBank/DDBJ whole genome shotgun (WGS) entry which is preliminary data.</text>
</comment>
<dbReference type="InterPro" id="IPR036116">
    <property type="entry name" value="FN3_sf"/>
</dbReference>
<dbReference type="EMBL" id="JBHUEJ010000015">
    <property type="protein sequence ID" value="MFD1710358.1"/>
    <property type="molecule type" value="Genomic_DNA"/>
</dbReference>
<dbReference type="InterPro" id="IPR003961">
    <property type="entry name" value="FN3_dom"/>
</dbReference>
<dbReference type="SUPFAM" id="SSF49265">
    <property type="entry name" value="Fibronectin type III"/>
    <property type="match status" value="1"/>
</dbReference>
<evidence type="ECO:0000256" key="1">
    <source>
        <dbReference type="SAM" id="Phobius"/>
    </source>
</evidence>
<evidence type="ECO:0000313" key="4">
    <source>
        <dbReference type="EMBL" id="MFD1710358.1"/>
    </source>
</evidence>
<proteinExistence type="predicted"/>
<keyword evidence="1" id="KW-1133">Transmembrane helix</keyword>
<feature type="transmembrane region" description="Helical" evidence="1">
    <location>
        <begin position="497"/>
        <end position="515"/>
    </location>
</feature>
<dbReference type="Pfam" id="PF17164">
    <property type="entry name" value="DUF5122"/>
    <property type="match status" value="4"/>
</dbReference>
<dbReference type="SUPFAM" id="SSF63829">
    <property type="entry name" value="Calcium-dependent phosphotriesterase"/>
    <property type="match status" value="1"/>
</dbReference>
<name>A0ABW4KS89_9BURK</name>
<keyword evidence="2" id="KW-0732">Signal</keyword>
<reference evidence="5" key="1">
    <citation type="journal article" date="2019" name="Int. J. Syst. Evol. Microbiol.">
        <title>The Global Catalogue of Microorganisms (GCM) 10K type strain sequencing project: providing services to taxonomists for standard genome sequencing and annotation.</title>
        <authorList>
            <consortium name="The Broad Institute Genomics Platform"/>
            <consortium name="The Broad Institute Genome Sequencing Center for Infectious Disease"/>
            <person name="Wu L."/>
            <person name="Ma J."/>
        </authorList>
    </citation>
    <scope>NUCLEOTIDE SEQUENCE [LARGE SCALE GENOMIC DNA]</scope>
    <source>
        <strain evidence="5">LMG 29247</strain>
    </source>
</reference>
<sequence>MSAQLPQRLLRRWRALFALVALALGAVAPVSAAWVTTPWAPEAGEVFDIVPHANAPTQGILVGGAEFFGSGTLGKGIVRLNAATLAQDTGFTASVTQGANAGEVHAIAVQSDGKIVIGGRFDAVNGVARSNIARLNVDGTLDATYTASVTAGSEGILTMVMQPDNSVLIGGGFTQVNSTARDYLARLTPAGALDAGFSNPALDNQVRTLALQPDGAVLAGGFFNVAHGQPRDALVRLTANGSLDTTFANPAITGWVNALYLQPNGQLLVGGSLGTIVGAAREGLARLNANGTLDAGFTVDADGSVHDIVSADASRVVIVGGFENVAGTPLRRVARINYSTGALDPTLTDVGVLNAGFITYTAFSRSPTDVLIGGWFALVDGQSRSNLAQIVEQAGAPLAPSITQTQGLNSGAMVTVAAPADTGSGPVTGYNVTCTPMGPGAPVTASGLSPVALTGMVNGTPYQCVARAVNAAGAGPASAPAMVTPTADGGVVPVPTLSIGALVGLALGCGALMGWRRGRAIRS</sequence>
<dbReference type="PROSITE" id="PS50853">
    <property type="entry name" value="FN3"/>
    <property type="match status" value="1"/>
</dbReference>
<keyword evidence="1" id="KW-0812">Transmembrane</keyword>
<dbReference type="NCBIfam" id="TIGR02608">
    <property type="entry name" value="delta_60_rpt"/>
    <property type="match status" value="4"/>
</dbReference>
<feature type="chain" id="PRO_5047108865" evidence="2">
    <location>
        <begin position="33"/>
        <end position="523"/>
    </location>
</feature>
<dbReference type="InterPro" id="IPR013431">
    <property type="entry name" value="Delta_60_rpt"/>
</dbReference>
<evidence type="ECO:0000256" key="2">
    <source>
        <dbReference type="SAM" id="SignalP"/>
    </source>
</evidence>
<dbReference type="Proteomes" id="UP001597304">
    <property type="component" value="Unassembled WGS sequence"/>
</dbReference>
<keyword evidence="5" id="KW-1185">Reference proteome</keyword>
<dbReference type="RefSeq" id="WP_187265616.1">
    <property type="nucleotide sequence ID" value="NZ_JBHUEJ010000015.1"/>
</dbReference>
<evidence type="ECO:0000259" key="3">
    <source>
        <dbReference type="PROSITE" id="PS50853"/>
    </source>
</evidence>
<gene>
    <name evidence="4" type="ORF">ACFSF0_07055</name>
</gene>
<dbReference type="InterPro" id="IPR013783">
    <property type="entry name" value="Ig-like_fold"/>
</dbReference>
<organism evidence="4 5">
    <name type="scientific">Ottowia flava</name>
    <dbReference type="NCBI Taxonomy" id="2675430"/>
    <lineage>
        <taxon>Bacteria</taxon>
        <taxon>Pseudomonadati</taxon>
        <taxon>Pseudomonadota</taxon>
        <taxon>Betaproteobacteria</taxon>
        <taxon>Burkholderiales</taxon>
        <taxon>Comamonadaceae</taxon>
        <taxon>Ottowia</taxon>
    </lineage>
</organism>
<feature type="domain" description="Fibronectin type-III" evidence="3">
    <location>
        <begin position="396"/>
        <end position="489"/>
    </location>
</feature>